<dbReference type="AlphaFoldDB" id="A0A0F5MYG0"/>
<dbReference type="InterPro" id="IPR005183">
    <property type="entry name" value="DUF305_CopM-like"/>
</dbReference>
<protein>
    <submittedName>
        <fullName evidence="4">DUF305 domain-containing protein</fullName>
    </submittedName>
</protein>
<reference evidence="5" key="1">
    <citation type="submission" date="2015-04" db="EMBL/GenBank/DDBJ databases">
        <title>Genome sequence of Mycobacterium arupense GUC1.</title>
        <authorList>
            <person name="Greninger A.L."/>
            <person name="Cunningham G."/>
            <person name="Chiu C.Y."/>
            <person name="Miller S."/>
        </authorList>
    </citation>
    <scope>NUCLEOTIDE SEQUENCE [LARGE SCALE GENOMIC DNA]</scope>
    <source>
        <strain evidence="5">GUC1</strain>
    </source>
</reference>
<dbReference type="Proteomes" id="UP000192327">
    <property type="component" value="Unassembled WGS sequence"/>
</dbReference>
<evidence type="ECO:0000259" key="2">
    <source>
        <dbReference type="Pfam" id="PF03713"/>
    </source>
</evidence>
<keyword evidence="1" id="KW-0732">Signal</keyword>
<proteinExistence type="predicted"/>
<dbReference type="PATRIC" id="fig|342002.3.peg.2812"/>
<evidence type="ECO:0000313" key="6">
    <source>
        <dbReference type="Proteomes" id="UP000192327"/>
    </source>
</evidence>
<dbReference type="PANTHER" id="PTHR36933">
    <property type="entry name" value="SLL0788 PROTEIN"/>
    <property type="match status" value="1"/>
</dbReference>
<dbReference type="Pfam" id="PF03713">
    <property type="entry name" value="DUF305"/>
    <property type="match status" value="1"/>
</dbReference>
<feature type="signal peptide" evidence="1">
    <location>
        <begin position="1"/>
        <end position="24"/>
    </location>
</feature>
<feature type="domain" description="DUF305" evidence="2">
    <location>
        <begin position="50"/>
        <end position="192"/>
    </location>
</feature>
<dbReference type="InterPro" id="IPR012347">
    <property type="entry name" value="Ferritin-like"/>
</dbReference>
<reference evidence="3" key="2">
    <citation type="submission" date="2015-04" db="EMBL/GenBank/DDBJ databases">
        <title>Genome sequence of Mycobacterium arupense strain GUC1.</title>
        <authorList>
            <person name="Greninger A.L."/>
            <person name="Cunningham G."/>
            <person name="Chiu C.Y."/>
            <person name="Miller S."/>
        </authorList>
    </citation>
    <scope>NUCLEOTIDE SEQUENCE</scope>
    <source>
        <strain evidence="3">GUC1</strain>
    </source>
</reference>
<dbReference type="Gene3D" id="1.20.1260.10">
    <property type="match status" value="1"/>
</dbReference>
<dbReference type="Proteomes" id="UP000034416">
    <property type="component" value="Unassembled WGS sequence"/>
</dbReference>
<dbReference type="PANTHER" id="PTHR36933:SF1">
    <property type="entry name" value="SLL0788 PROTEIN"/>
    <property type="match status" value="1"/>
</dbReference>
<evidence type="ECO:0000313" key="5">
    <source>
        <dbReference type="Proteomes" id="UP000034416"/>
    </source>
</evidence>
<reference evidence="4 6" key="3">
    <citation type="submission" date="2016-12" db="EMBL/GenBank/DDBJ databases">
        <title>The new phylogeny of genus Mycobacterium.</title>
        <authorList>
            <person name="Tortoli E."/>
            <person name="Trovato A."/>
            <person name="Cirillo D.M."/>
        </authorList>
    </citation>
    <scope>NUCLEOTIDE SEQUENCE [LARGE SCALE GENOMIC DNA]</scope>
    <source>
        <strain evidence="4 6">DSM 44942</strain>
    </source>
</reference>
<name>A0A0F5MYG0_9MYCO</name>
<evidence type="ECO:0000313" key="4">
    <source>
        <dbReference type="EMBL" id="OQZ92555.1"/>
    </source>
</evidence>
<comment type="caution">
    <text evidence="3">The sequence shown here is derived from an EMBL/GenBank/DDBJ whole genome shotgun (WGS) entry which is preliminary data.</text>
</comment>
<sequence length="195" mass="20930">MRYSVRMRTILTVVVAVVASVAVAGCHHEPTRAPEASTSSAAMATGSPADVTFLEDMVSHHQQALELAALVPTQSSDPELVAFAAQSATQQRTELQGCQAQLLQWELPLNHAGQDPADIPGMVDKATLDRLRSLRGAAFDTLWLQTMIAHHRGAIAMAQNEIEHGESPEAISIAQSLVPFQQSEISQMNRLLGAS</sequence>
<dbReference type="STRING" id="342002.BST15_18690"/>
<dbReference type="PROSITE" id="PS51257">
    <property type="entry name" value="PROKAR_LIPOPROTEIN"/>
    <property type="match status" value="1"/>
</dbReference>
<gene>
    <name evidence="4" type="ORF">BST15_18690</name>
    <name evidence="3" type="ORF">WR43_08795</name>
</gene>
<feature type="chain" id="PRO_5002492989" evidence="1">
    <location>
        <begin position="25"/>
        <end position="195"/>
    </location>
</feature>
<dbReference type="EMBL" id="LASW01000028">
    <property type="protein sequence ID" value="KKB99654.1"/>
    <property type="molecule type" value="Genomic_DNA"/>
</dbReference>
<organism evidence="3 5">
    <name type="scientific">Mycolicibacter arupensis</name>
    <dbReference type="NCBI Taxonomy" id="342002"/>
    <lineage>
        <taxon>Bacteria</taxon>
        <taxon>Bacillati</taxon>
        <taxon>Actinomycetota</taxon>
        <taxon>Actinomycetes</taxon>
        <taxon>Mycobacteriales</taxon>
        <taxon>Mycobacteriaceae</taxon>
        <taxon>Mycolicibacter</taxon>
    </lineage>
</organism>
<evidence type="ECO:0000256" key="1">
    <source>
        <dbReference type="SAM" id="SignalP"/>
    </source>
</evidence>
<keyword evidence="6" id="KW-1185">Reference proteome</keyword>
<dbReference type="EMBL" id="MVHH01000060">
    <property type="protein sequence ID" value="OQZ92555.1"/>
    <property type="molecule type" value="Genomic_DNA"/>
</dbReference>
<accession>A0A0F5MYG0</accession>
<evidence type="ECO:0000313" key="3">
    <source>
        <dbReference type="EMBL" id="KKB99654.1"/>
    </source>
</evidence>